<dbReference type="InterPro" id="IPR006140">
    <property type="entry name" value="D-isomer_DH_NAD-bd"/>
</dbReference>
<feature type="domain" description="D-isomer specific 2-hydroxyacid dehydrogenase NAD-binding" evidence="6">
    <location>
        <begin position="108"/>
        <end position="289"/>
    </location>
</feature>
<dbReference type="GO" id="GO:0051287">
    <property type="term" value="F:NAD binding"/>
    <property type="evidence" value="ECO:0007669"/>
    <property type="project" value="InterPro"/>
</dbReference>
<dbReference type="PROSITE" id="PS00671">
    <property type="entry name" value="D_2_HYDROXYACID_DH_3"/>
    <property type="match status" value="1"/>
</dbReference>
<name>A0A174Z5C9_9FIRM</name>
<dbReference type="SUPFAM" id="SSF52283">
    <property type="entry name" value="Formate/glycerate dehydrogenase catalytic domain-like"/>
    <property type="match status" value="1"/>
</dbReference>
<dbReference type="PANTHER" id="PTHR43761:SF1">
    <property type="entry name" value="D-ISOMER SPECIFIC 2-HYDROXYACID DEHYDROGENASE CATALYTIC DOMAIN-CONTAINING PROTEIN-RELATED"/>
    <property type="match status" value="1"/>
</dbReference>
<dbReference type="Pfam" id="PF00389">
    <property type="entry name" value="2-Hacid_dh"/>
    <property type="match status" value="1"/>
</dbReference>
<protein>
    <submittedName>
        <fullName evidence="7">Glycerate dehydrogenase</fullName>
        <ecNumber evidence="7">1.1.1.29</ecNumber>
    </submittedName>
</protein>
<evidence type="ECO:0000256" key="4">
    <source>
        <dbReference type="RuleBase" id="RU003719"/>
    </source>
</evidence>
<proteinExistence type="inferred from homology"/>
<gene>
    <name evidence="7" type="primary">hprA</name>
    <name evidence="7" type="ORF">ERS852490_03086</name>
</gene>
<keyword evidence="3" id="KW-0520">NAD</keyword>
<dbReference type="PROSITE" id="PS00670">
    <property type="entry name" value="D_2_HYDROXYACID_DH_2"/>
    <property type="match status" value="1"/>
</dbReference>
<dbReference type="SUPFAM" id="SSF51735">
    <property type="entry name" value="NAD(P)-binding Rossmann-fold domains"/>
    <property type="match status" value="1"/>
</dbReference>
<evidence type="ECO:0000256" key="2">
    <source>
        <dbReference type="ARBA" id="ARBA00023002"/>
    </source>
</evidence>
<reference evidence="7 8" key="1">
    <citation type="submission" date="2015-09" db="EMBL/GenBank/DDBJ databases">
        <authorList>
            <consortium name="Pathogen Informatics"/>
        </authorList>
    </citation>
    <scope>NUCLEOTIDE SEQUENCE [LARGE SCALE GENOMIC DNA]</scope>
    <source>
        <strain evidence="7 8">2789STDY5834875</strain>
    </source>
</reference>
<organism evidence="7 8">
    <name type="scientific">Lachnospira eligens</name>
    <dbReference type="NCBI Taxonomy" id="39485"/>
    <lineage>
        <taxon>Bacteria</taxon>
        <taxon>Bacillati</taxon>
        <taxon>Bacillota</taxon>
        <taxon>Clostridia</taxon>
        <taxon>Lachnospirales</taxon>
        <taxon>Lachnospiraceae</taxon>
        <taxon>Lachnospira</taxon>
    </lineage>
</organism>
<dbReference type="InterPro" id="IPR006139">
    <property type="entry name" value="D-isomer_2_OHA_DH_cat_dom"/>
</dbReference>
<evidence type="ECO:0000259" key="5">
    <source>
        <dbReference type="Pfam" id="PF00389"/>
    </source>
</evidence>
<dbReference type="GO" id="GO:0008465">
    <property type="term" value="F:hydroxypyruvate reductase (NADH) activity"/>
    <property type="evidence" value="ECO:0007669"/>
    <property type="project" value="UniProtKB-EC"/>
</dbReference>
<dbReference type="Gene3D" id="3.40.50.720">
    <property type="entry name" value="NAD(P)-binding Rossmann-like Domain"/>
    <property type="match status" value="2"/>
</dbReference>
<dbReference type="InterPro" id="IPR036291">
    <property type="entry name" value="NAD(P)-bd_dom_sf"/>
</dbReference>
<dbReference type="Proteomes" id="UP000095621">
    <property type="component" value="Unassembled WGS sequence"/>
</dbReference>
<evidence type="ECO:0000259" key="6">
    <source>
        <dbReference type="Pfam" id="PF02826"/>
    </source>
</evidence>
<evidence type="ECO:0000256" key="3">
    <source>
        <dbReference type="ARBA" id="ARBA00023027"/>
    </source>
</evidence>
<dbReference type="Pfam" id="PF02826">
    <property type="entry name" value="2-Hacid_dh_C"/>
    <property type="match status" value="1"/>
</dbReference>
<evidence type="ECO:0000313" key="7">
    <source>
        <dbReference type="EMBL" id="CUQ79418.1"/>
    </source>
</evidence>
<comment type="similarity">
    <text evidence="1 4">Belongs to the D-isomer specific 2-hydroxyacid dehydrogenase family.</text>
</comment>
<evidence type="ECO:0000313" key="8">
    <source>
        <dbReference type="Proteomes" id="UP000095621"/>
    </source>
</evidence>
<dbReference type="AlphaFoldDB" id="A0A174Z5C9"/>
<accession>A0A174Z5C9</accession>
<evidence type="ECO:0000256" key="1">
    <source>
        <dbReference type="ARBA" id="ARBA00005854"/>
    </source>
</evidence>
<dbReference type="InterPro" id="IPR050418">
    <property type="entry name" value="D-iso_2-hydroxyacid_DH_PdxB"/>
</dbReference>
<dbReference type="NCBIfam" id="NF006263">
    <property type="entry name" value="PRK08410.1"/>
    <property type="match status" value="1"/>
</dbReference>
<dbReference type="OrthoDB" id="9805416at2"/>
<dbReference type="InterPro" id="IPR029753">
    <property type="entry name" value="D-isomer_DH_CS"/>
</dbReference>
<dbReference type="PANTHER" id="PTHR43761">
    <property type="entry name" value="D-ISOMER SPECIFIC 2-HYDROXYACID DEHYDROGENASE FAMILY PROTEIN (AFU_ORTHOLOGUE AFUA_1G13630)"/>
    <property type="match status" value="1"/>
</dbReference>
<sequence length="320" mass="35712">MKILMLETMTYGDDISLEQFNRLGEVVTYSLSSYEEAVARMKEHNPDVVIINKTNMNAECMAAAPNLKMVAEAATGYNNIDIEYAKAHGIRVANVAGYSTQSVIQHTFALAFYLIEKMRYYDDFVKSGEYAKWPCFSHFANVFHELAGKTWGIVGLGNIGRGVAKIAADFGCNVIYYSASGHSYDVPYERYELDEFLKKSDIVSIHAPLNKYTENLFNYETLKKMKSSAVLLNLGRGPIVNDADLVRALNEGVIAAAGLDVITTEPVAKDNPLLTIKDSNKLIVTPHVAWATYEARTRLMDEIYLNIKAFMAGEERNVIV</sequence>
<feature type="domain" description="D-isomer specific 2-hydroxyacid dehydrogenase catalytic" evidence="5">
    <location>
        <begin position="17"/>
        <end position="316"/>
    </location>
</feature>
<dbReference type="RefSeq" id="WP_055216963.1">
    <property type="nucleotide sequence ID" value="NZ_CZBU01000010.1"/>
</dbReference>
<dbReference type="EC" id="1.1.1.29" evidence="7"/>
<dbReference type="EMBL" id="CZBU01000010">
    <property type="protein sequence ID" value="CUQ79418.1"/>
    <property type="molecule type" value="Genomic_DNA"/>
</dbReference>
<keyword evidence="2 4" id="KW-0560">Oxidoreductase</keyword>